<feature type="transmembrane region" description="Helical" evidence="2">
    <location>
        <begin position="426"/>
        <end position="446"/>
    </location>
</feature>
<dbReference type="RefSeq" id="WP_344383840.1">
    <property type="nucleotide sequence ID" value="NZ_BAAATA010000017.1"/>
</dbReference>
<comment type="caution">
    <text evidence="3">The sequence shown here is derived from an EMBL/GenBank/DDBJ whole genome shotgun (WGS) entry which is preliminary data.</text>
</comment>
<feature type="transmembrane region" description="Helical" evidence="2">
    <location>
        <begin position="375"/>
        <end position="393"/>
    </location>
</feature>
<gene>
    <name evidence="3" type="ORF">GCM10010406_31820</name>
</gene>
<feature type="transmembrane region" description="Helical" evidence="2">
    <location>
        <begin position="345"/>
        <end position="363"/>
    </location>
</feature>
<evidence type="ECO:0000313" key="4">
    <source>
        <dbReference type="Proteomes" id="UP001501358"/>
    </source>
</evidence>
<evidence type="ECO:0000256" key="1">
    <source>
        <dbReference type="SAM" id="MobiDB-lite"/>
    </source>
</evidence>
<reference evidence="4" key="1">
    <citation type="journal article" date="2019" name="Int. J. Syst. Evol. Microbiol.">
        <title>The Global Catalogue of Microorganisms (GCM) 10K type strain sequencing project: providing services to taxonomists for standard genome sequencing and annotation.</title>
        <authorList>
            <consortium name="The Broad Institute Genomics Platform"/>
            <consortium name="The Broad Institute Genome Sequencing Center for Infectious Disease"/>
            <person name="Wu L."/>
            <person name="Ma J."/>
        </authorList>
    </citation>
    <scope>NUCLEOTIDE SEQUENCE [LARGE SCALE GENOMIC DNA]</scope>
    <source>
        <strain evidence="4">JCM 6307</strain>
    </source>
</reference>
<feature type="region of interest" description="Disordered" evidence="1">
    <location>
        <begin position="181"/>
        <end position="223"/>
    </location>
</feature>
<organism evidence="3 4">
    <name type="scientific">Streptomyces thermolineatus</name>
    <dbReference type="NCBI Taxonomy" id="44033"/>
    <lineage>
        <taxon>Bacteria</taxon>
        <taxon>Bacillati</taxon>
        <taxon>Actinomycetota</taxon>
        <taxon>Actinomycetes</taxon>
        <taxon>Kitasatosporales</taxon>
        <taxon>Streptomycetaceae</taxon>
        <taxon>Streptomyces</taxon>
    </lineage>
</organism>
<sequence length="565" mass="58641">MQAAGPPSGPAVAQARPARRTDPRTRAAALPAGGSVLWPAAVAAAFTACQLLLVVPGTGLGWDETVYVSQVSPQAPAAFFSAPRARGVTFLAAPVTALTDSVTVLRTWLALLSGAGLLLALLPWRRLLPAPVTALAGALFASLWITLFYGPQVMPNLWVALGSLAAVGCFLNAVRAAERTPGGTGAAETAETAGTVDSAAVAGRPLPPGRLLPPGRDRRRGRSGRADLAGLGAAVAVVALMRPSDAVWLVLPLAAAALAVRPWRRAAVLLVLVGGLLLGGAEWAVEAQLRYGGLFTRLERASEIQGGIGLTADLARTAFDDQVRALEGRALCRPCDVPWRYPTTALWWFALPLLTVGGLVAGARTGLRAETRLPVLAAGSLAVPYLLLIDYAAPRFLLPSYALLAVPVAVLVTAAATAAGPRLRPVVAAVTALVLAGHLAVQFAVLDRAVERNRATRQTNERIAAALHDRGVRPPCTLTGQHAVPLAFHTGCASRQDGGHDGSITDAGLRALARAEPLAVLVSGDHSPPDWARDWPVQPLPDLPGVPDLRAHLSPTAVEAASRPR</sequence>
<dbReference type="Proteomes" id="UP001501358">
    <property type="component" value="Unassembled WGS sequence"/>
</dbReference>
<evidence type="ECO:0000313" key="3">
    <source>
        <dbReference type="EMBL" id="GAA2493386.1"/>
    </source>
</evidence>
<keyword evidence="2" id="KW-1133">Transmembrane helix</keyword>
<feature type="transmembrane region" description="Helical" evidence="2">
    <location>
        <begin position="224"/>
        <end position="240"/>
    </location>
</feature>
<name>A0ABP5Z831_9ACTN</name>
<feature type="transmembrane region" description="Helical" evidence="2">
    <location>
        <begin position="105"/>
        <end position="124"/>
    </location>
</feature>
<feature type="transmembrane region" description="Helical" evidence="2">
    <location>
        <begin position="28"/>
        <end position="53"/>
    </location>
</feature>
<feature type="region of interest" description="Disordered" evidence="1">
    <location>
        <begin position="1"/>
        <end position="26"/>
    </location>
</feature>
<feature type="compositionally biased region" description="Low complexity" evidence="1">
    <location>
        <begin position="186"/>
        <end position="195"/>
    </location>
</feature>
<proteinExistence type="predicted"/>
<accession>A0ABP5Z831</accession>
<keyword evidence="4" id="KW-1185">Reference proteome</keyword>
<dbReference type="EMBL" id="BAAATA010000017">
    <property type="protein sequence ID" value="GAA2493386.1"/>
    <property type="molecule type" value="Genomic_DNA"/>
</dbReference>
<evidence type="ECO:0008006" key="5">
    <source>
        <dbReference type="Google" id="ProtNLM"/>
    </source>
</evidence>
<protein>
    <recommendedName>
        <fullName evidence="5">Integral membrane protein</fullName>
    </recommendedName>
</protein>
<keyword evidence="2" id="KW-0472">Membrane</keyword>
<feature type="transmembrane region" description="Helical" evidence="2">
    <location>
        <begin position="268"/>
        <end position="285"/>
    </location>
</feature>
<keyword evidence="2" id="KW-0812">Transmembrane</keyword>
<evidence type="ECO:0000256" key="2">
    <source>
        <dbReference type="SAM" id="Phobius"/>
    </source>
</evidence>
<feature type="transmembrane region" description="Helical" evidence="2">
    <location>
        <begin position="399"/>
        <end position="419"/>
    </location>
</feature>
<feature type="transmembrane region" description="Helical" evidence="2">
    <location>
        <begin position="156"/>
        <end position="174"/>
    </location>
</feature>
<feature type="transmembrane region" description="Helical" evidence="2">
    <location>
        <begin position="131"/>
        <end position="150"/>
    </location>
</feature>